<sequence>MQHIAAQQVRPHSARAFDSLPRGKKSVRFQRQQLSLIIPNTDQAKHEEIPTRSPSREPRVERQIESSAAEQVIRRILESFESLDDLFAIALVNKGFFRVFKRYELDIIRTVMRNMSPPAWDQLKTLVLQRCHSFLRPETVSALAGGNPKFTSRVDDAFWRIWTFCKIFGCGKGREDDIVGQMDWLRGGPLVHQGGCRATIMSSDSVDQSSALMNASDHFARGNPGGLTAEQLYDVTELWNCMAVLLGNLDGRIEQARTHGVYDNTDVGGGDIDGEDMMLQEWVYYVTTLGLSAVVRLATASQQPDPSAFVIAAEHGWMDWTPPQPDGSRSTFLKESVARIYE</sequence>
<evidence type="ECO:0000256" key="1">
    <source>
        <dbReference type="SAM" id="MobiDB-lite"/>
    </source>
</evidence>
<feature type="non-terminal residue" evidence="2">
    <location>
        <position position="342"/>
    </location>
</feature>
<organism evidence="2 3">
    <name type="scientific">Saccharata proteae CBS 121410</name>
    <dbReference type="NCBI Taxonomy" id="1314787"/>
    <lineage>
        <taxon>Eukaryota</taxon>
        <taxon>Fungi</taxon>
        <taxon>Dikarya</taxon>
        <taxon>Ascomycota</taxon>
        <taxon>Pezizomycotina</taxon>
        <taxon>Dothideomycetes</taxon>
        <taxon>Dothideomycetes incertae sedis</taxon>
        <taxon>Botryosphaeriales</taxon>
        <taxon>Saccharataceae</taxon>
        <taxon>Saccharata</taxon>
    </lineage>
</organism>
<gene>
    <name evidence="2" type="ORF">K490DRAFT_52033</name>
</gene>
<evidence type="ECO:0000313" key="3">
    <source>
        <dbReference type="Proteomes" id="UP000799776"/>
    </source>
</evidence>
<reference evidence="2" key="1">
    <citation type="journal article" date="2020" name="Stud. Mycol.">
        <title>101 Dothideomycetes genomes: a test case for predicting lifestyles and emergence of pathogens.</title>
        <authorList>
            <person name="Haridas S."/>
            <person name="Albert R."/>
            <person name="Binder M."/>
            <person name="Bloem J."/>
            <person name="Labutti K."/>
            <person name="Salamov A."/>
            <person name="Andreopoulos B."/>
            <person name="Baker S."/>
            <person name="Barry K."/>
            <person name="Bills G."/>
            <person name="Bluhm B."/>
            <person name="Cannon C."/>
            <person name="Castanera R."/>
            <person name="Culley D."/>
            <person name="Daum C."/>
            <person name="Ezra D."/>
            <person name="Gonzalez J."/>
            <person name="Henrissat B."/>
            <person name="Kuo A."/>
            <person name="Liang C."/>
            <person name="Lipzen A."/>
            <person name="Lutzoni F."/>
            <person name="Magnuson J."/>
            <person name="Mondo S."/>
            <person name="Nolan M."/>
            <person name="Ohm R."/>
            <person name="Pangilinan J."/>
            <person name="Park H.-J."/>
            <person name="Ramirez L."/>
            <person name="Alfaro M."/>
            <person name="Sun H."/>
            <person name="Tritt A."/>
            <person name="Yoshinaga Y."/>
            <person name="Zwiers L.-H."/>
            <person name="Turgeon B."/>
            <person name="Goodwin S."/>
            <person name="Spatafora J."/>
            <person name="Crous P."/>
            <person name="Grigoriev I."/>
        </authorList>
    </citation>
    <scope>NUCLEOTIDE SEQUENCE</scope>
    <source>
        <strain evidence="2">CBS 121410</strain>
    </source>
</reference>
<feature type="compositionally biased region" description="Basic and acidic residues" evidence="1">
    <location>
        <begin position="43"/>
        <end position="63"/>
    </location>
</feature>
<proteinExistence type="predicted"/>
<evidence type="ECO:0000313" key="2">
    <source>
        <dbReference type="EMBL" id="KAF2083302.1"/>
    </source>
</evidence>
<dbReference type="OrthoDB" id="5376710at2759"/>
<dbReference type="AlphaFoldDB" id="A0A9P4HM21"/>
<keyword evidence="3" id="KW-1185">Reference proteome</keyword>
<comment type="caution">
    <text evidence="2">The sequence shown here is derived from an EMBL/GenBank/DDBJ whole genome shotgun (WGS) entry which is preliminary data.</text>
</comment>
<dbReference type="Proteomes" id="UP000799776">
    <property type="component" value="Unassembled WGS sequence"/>
</dbReference>
<protein>
    <submittedName>
        <fullName evidence="2">Uncharacterized protein</fullName>
    </submittedName>
</protein>
<dbReference type="EMBL" id="ML978807">
    <property type="protein sequence ID" value="KAF2083302.1"/>
    <property type="molecule type" value="Genomic_DNA"/>
</dbReference>
<accession>A0A9P4HM21</accession>
<feature type="region of interest" description="Disordered" evidence="1">
    <location>
        <begin position="42"/>
        <end position="63"/>
    </location>
</feature>
<name>A0A9P4HM21_9PEZI</name>